<dbReference type="Pfam" id="PF04101">
    <property type="entry name" value="Glyco_tran_28_C"/>
    <property type="match status" value="1"/>
</dbReference>
<evidence type="ECO:0000256" key="4">
    <source>
        <dbReference type="ARBA" id="ARBA00022679"/>
    </source>
</evidence>
<accession>A0A3G9JER7</accession>
<evidence type="ECO:0000256" key="2">
    <source>
        <dbReference type="ARBA" id="ARBA00006962"/>
    </source>
</evidence>
<protein>
    <submittedName>
        <fullName evidence="7">Glucosyltransferase</fullName>
    </submittedName>
</protein>
<comment type="similarity">
    <text evidence="2">Belongs to the glycosyltransferase 28 family.</text>
</comment>
<sequence>MAIVEENTMILVTVGTEQYPFNRLMEWIDSLIKLSIISPEEKVIVQYGSCTHLPKNVEAYPILQPTEFQDLAQKARLIIAHCGEGTIDLLATLKVPFILVPRSHIFGEHVDNHQLELAAALRLKGICIAQSKQELAYFVSEPKLTSLGKAPTDYYHDICDSLSQRFQDRALLFLLLCDQFNLL</sequence>
<dbReference type="GO" id="GO:0016758">
    <property type="term" value="F:hexosyltransferase activity"/>
    <property type="evidence" value="ECO:0007669"/>
    <property type="project" value="InterPro"/>
</dbReference>
<reference evidence="7 8" key="1">
    <citation type="submission" date="2018-11" db="EMBL/GenBank/DDBJ databases">
        <title>Complete genome sequence of Microcystis aeruginosa NIES-102.</title>
        <authorList>
            <person name="Yamaguchi H."/>
            <person name="Suzuki S."/>
            <person name="Kawachi M."/>
        </authorList>
    </citation>
    <scope>NUCLEOTIDE SEQUENCE [LARGE SCALE GENOMIC DNA]</scope>
    <source>
        <strain evidence="7 8">NIES-102</strain>
    </source>
</reference>
<comment type="subcellular location">
    <subcellularLocation>
        <location evidence="1">Endoplasmic reticulum</location>
    </subcellularLocation>
</comment>
<evidence type="ECO:0000259" key="6">
    <source>
        <dbReference type="Pfam" id="PF04101"/>
    </source>
</evidence>
<dbReference type="InterPro" id="IPR007235">
    <property type="entry name" value="Glyco_trans_28_C"/>
</dbReference>
<dbReference type="InterPro" id="IPR039042">
    <property type="entry name" value="Alg13-like"/>
</dbReference>
<evidence type="ECO:0000313" key="7">
    <source>
        <dbReference type="EMBL" id="BBH39056.1"/>
    </source>
</evidence>
<keyword evidence="5" id="KW-0256">Endoplasmic reticulum</keyword>
<evidence type="ECO:0000313" key="8">
    <source>
        <dbReference type="Proteomes" id="UP000278152"/>
    </source>
</evidence>
<dbReference type="Gene3D" id="3.40.50.2000">
    <property type="entry name" value="Glycogen Phosphorylase B"/>
    <property type="match status" value="1"/>
</dbReference>
<dbReference type="GO" id="GO:0006488">
    <property type="term" value="P:dolichol-linked oligosaccharide biosynthetic process"/>
    <property type="evidence" value="ECO:0007669"/>
    <property type="project" value="InterPro"/>
</dbReference>
<dbReference type="PANTHER" id="PTHR12867">
    <property type="entry name" value="GLYCOSYL TRANSFERASE-RELATED"/>
    <property type="match status" value="1"/>
</dbReference>
<evidence type="ECO:0000256" key="3">
    <source>
        <dbReference type="ARBA" id="ARBA00022676"/>
    </source>
</evidence>
<dbReference type="SUPFAM" id="SSF53756">
    <property type="entry name" value="UDP-Glycosyltransferase/glycogen phosphorylase"/>
    <property type="match status" value="1"/>
</dbReference>
<dbReference type="KEGG" id="mvz:myaer102_15800"/>
<dbReference type="Proteomes" id="UP000278152">
    <property type="component" value="Chromosome"/>
</dbReference>
<dbReference type="EMBL" id="AP019314">
    <property type="protein sequence ID" value="BBH39056.1"/>
    <property type="molecule type" value="Genomic_DNA"/>
</dbReference>
<proteinExistence type="inferred from homology"/>
<organism evidence="7 8">
    <name type="scientific">Microcystis viridis NIES-102</name>
    <dbReference type="NCBI Taxonomy" id="213615"/>
    <lineage>
        <taxon>Bacteria</taxon>
        <taxon>Bacillati</taxon>
        <taxon>Cyanobacteriota</taxon>
        <taxon>Cyanophyceae</taxon>
        <taxon>Oscillatoriophycideae</taxon>
        <taxon>Chroococcales</taxon>
        <taxon>Microcystaceae</taxon>
        <taxon>Microcystis</taxon>
    </lineage>
</organism>
<name>A0A3G9JER7_MICVR</name>
<keyword evidence="3" id="KW-0328">Glycosyltransferase</keyword>
<keyword evidence="4 7" id="KW-0808">Transferase</keyword>
<evidence type="ECO:0000256" key="5">
    <source>
        <dbReference type="ARBA" id="ARBA00022824"/>
    </source>
</evidence>
<dbReference type="AlphaFoldDB" id="A0A3G9JER7"/>
<feature type="domain" description="Glycosyl transferase family 28 C-terminal" evidence="6">
    <location>
        <begin position="9"/>
        <end position="131"/>
    </location>
</feature>
<gene>
    <name evidence="7" type="ORF">myaer102_15800</name>
</gene>
<evidence type="ECO:0000256" key="1">
    <source>
        <dbReference type="ARBA" id="ARBA00004240"/>
    </source>
</evidence>
<dbReference type="PANTHER" id="PTHR12867:SF6">
    <property type="entry name" value="N-ACETYLGLUCOSAMINYLDIPHOSPHODOLICHOL N-ACETYLGLUCOSAMINYLTRANSFERASE"/>
    <property type="match status" value="1"/>
</dbReference>